<proteinExistence type="predicted"/>
<evidence type="ECO:0000313" key="2">
    <source>
        <dbReference type="Proteomes" id="UP000708208"/>
    </source>
</evidence>
<feature type="non-terminal residue" evidence="1">
    <location>
        <position position="59"/>
    </location>
</feature>
<dbReference type="EMBL" id="CAJVCH010144353">
    <property type="protein sequence ID" value="CAG7727149.1"/>
    <property type="molecule type" value="Genomic_DNA"/>
</dbReference>
<organism evidence="1 2">
    <name type="scientific">Allacma fusca</name>
    <dbReference type="NCBI Taxonomy" id="39272"/>
    <lineage>
        <taxon>Eukaryota</taxon>
        <taxon>Metazoa</taxon>
        <taxon>Ecdysozoa</taxon>
        <taxon>Arthropoda</taxon>
        <taxon>Hexapoda</taxon>
        <taxon>Collembola</taxon>
        <taxon>Symphypleona</taxon>
        <taxon>Sminthuridae</taxon>
        <taxon>Allacma</taxon>
    </lineage>
</organism>
<gene>
    <name evidence="1" type="ORF">AFUS01_LOCUS16006</name>
</gene>
<sequence length="59" mass="6858">LKHSVPGCPGRETQYYPIEGCLNSFNFIFKANFDFYLRGIYKYDDWPATPVVSEGYRSV</sequence>
<name>A0A8J2JZU3_9HEXA</name>
<dbReference type="AlphaFoldDB" id="A0A8J2JZU3"/>
<comment type="caution">
    <text evidence="1">The sequence shown here is derived from an EMBL/GenBank/DDBJ whole genome shotgun (WGS) entry which is preliminary data.</text>
</comment>
<accession>A0A8J2JZU3</accession>
<evidence type="ECO:0000313" key="1">
    <source>
        <dbReference type="EMBL" id="CAG7727149.1"/>
    </source>
</evidence>
<keyword evidence="2" id="KW-1185">Reference proteome</keyword>
<protein>
    <submittedName>
        <fullName evidence="1">Uncharacterized protein</fullName>
    </submittedName>
</protein>
<reference evidence="1" key="1">
    <citation type="submission" date="2021-06" db="EMBL/GenBank/DDBJ databases">
        <authorList>
            <person name="Hodson N. C."/>
            <person name="Mongue J. A."/>
            <person name="Jaron S. K."/>
        </authorList>
    </citation>
    <scope>NUCLEOTIDE SEQUENCE</scope>
</reference>
<dbReference type="Proteomes" id="UP000708208">
    <property type="component" value="Unassembled WGS sequence"/>
</dbReference>